<dbReference type="InterPro" id="IPR007844">
    <property type="entry name" value="AsmA"/>
</dbReference>
<sequence length="139" mass="15479">MTWRHSSRLLACRFPRPPYRLAGFLDHLGNVWTFSNFKGTVGQSDISGNFAVDRNQQPQMISANLVSKQLLMKDLGGFIGADTEVRPSTSPPANDRVLPAEPFSFEKLAAANADVQFRGEKIISNNTPLTNMTAHLFHY</sequence>
<dbReference type="AlphaFoldDB" id="A0A935JVB1"/>
<organism evidence="2 3">
    <name type="scientific">Candidatus Dechloromonas phosphorivorans</name>
    <dbReference type="NCBI Taxonomy" id="2899244"/>
    <lineage>
        <taxon>Bacteria</taxon>
        <taxon>Pseudomonadati</taxon>
        <taxon>Pseudomonadota</taxon>
        <taxon>Betaproteobacteria</taxon>
        <taxon>Rhodocyclales</taxon>
        <taxon>Azonexaceae</taxon>
        <taxon>Dechloromonas</taxon>
    </lineage>
</organism>
<proteinExistence type="predicted"/>
<gene>
    <name evidence="2" type="ORF">IPJ38_04320</name>
</gene>
<accession>A0A935JVB1</accession>
<evidence type="ECO:0000313" key="2">
    <source>
        <dbReference type="EMBL" id="MBK7414443.1"/>
    </source>
</evidence>
<name>A0A935JVB1_9RHOO</name>
<feature type="domain" description="AsmA" evidence="1">
    <location>
        <begin position="35"/>
        <end position="136"/>
    </location>
</feature>
<evidence type="ECO:0000313" key="3">
    <source>
        <dbReference type="Proteomes" id="UP000739411"/>
    </source>
</evidence>
<protein>
    <submittedName>
        <fullName evidence="2">AsmA family protein</fullName>
    </submittedName>
</protein>
<reference evidence="2 3" key="1">
    <citation type="submission" date="2020-10" db="EMBL/GenBank/DDBJ databases">
        <title>Connecting structure to function with the recovery of over 1000 high-quality activated sludge metagenome-assembled genomes encoding full-length rRNA genes using long-read sequencing.</title>
        <authorList>
            <person name="Singleton C.M."/>
            <person name="Petriglieri F."/>
            <person name="Kristensen J.M."/>
            <person name="Kirkegaard R.H."/>
            <person name="Michaelsen T.Y."/>
            <person name="Andersen M.H."/>
            <person name="Karst S.M."/>
            <person name="Dueholm M.S."/>
            <person name="Nielsen P.H."/>
            <person name="Albertsen M."/>
        </authorList>
    </citation>
    <scope>NUCLEOTIDE SEQUENCE [LARGE SCALE GENOMIC DNA]</scope>
    <source>
        <strain evidence="2">EsbW_18-Q3-R4-48_BATAC.463</strain>
    </source>
</reference>
<dbReference type="Proteomes" id="UP000739411">
    <property type="component" value="Unassembled WGS sequence"/>
</dbReference>
<dbReference type="EMBL" id="JADJMS010000009">
    <property type="protein sequence ID" value="MBK7414443.1"/>
    <property type="molecule type" value="Genomic_DNA"/>
</dbReference>
<evidence type="ECO:0000259" key="1">
    <source>
        <dbReference type="Pfam" id="PF05170"/>
    </source>
</evidence>
<comment type="caution">
    <text evidence="2">The sequence shown here is derived from an EMBL/GenBank/DDBJ whole genome shotgun (WGS) entry which is preliminary data.</text>
</comment>
<dbReference type="Pfam" id="PF05170">
    <property type="entry name" value="AsmA"/>
    <property type="match status" value="1"/>
</dbReference>